<gene>
    <name evidence="2" type="ORF">SAMN05216418_0413</name>
</gene>
<protein>
    <submittedName>
        <fullName evidence="2">Uncharacterized protein</fullName>
    </submittedName>
</protein>
<dbReference type="RefSeq" id="WP_167345215.1">
    <property type="nucleotide sequence ID" value="NZ_FMYG01000001.1"/>
</dbReference>
<sequence length="54" mass="5647">MVNPASDPEVARDTAPTDLSSVELSPPTTPLTVAWAVGDGTDVWRSSTTAVFTE</sequence>
<organism evidence="2 3">
    <name type="scientific">Microbacterium enclense</name>
    <dbReference type="NCBI Taxonomy" id="993073"/>
    <lineage>
        <taxon>Bacteria</taxon>
        <taxon>Bacillati</taxon>
        <taxon>Actinomycetota</taxon>
        <taxon>Actinomycetes</taxon>
        <taxon>Micrococcales</taxon>
        <taxon>Microbacteriaceae</taxon>
        <taxon>Microbacterium</taxon>
    </lineage>
</organism>
<feature type="region of interest" description="Disordered" evidence="1">
    <location>
        <begin position="1"/>
        <end position="27"/>
    </location>
</feature>
<dbReference type="EMBL" id="FMYG01000001">
    <property type="protein sequence ID" value="SDB82934.1"/>
    <property type="molecule type" value="Genomic_DNA"/>
</dbReference>
<evidence type="ECO:0000313" key="2">
    <source>
        <dbReference type="EMBL" id="SDB82934.1"/>
    </source>
</evidence>
<dbReference type="AlphaFoldDB" id="A0A1G6GLX4"/>
<reference evidence="2 3" key="1">
    <citation type="submission" date="2016-09" db="EMBL/GenBank/DDBJ databases">
        <authorList>
            <person name="Capua I."/>
            <person name="De Benedictis P."/>
            <person name="Joannis T."/>
            <person name="Lombin L.H."/>
            <person name="Cattoli G."/>
        </authorList>
    </citation>
    <scope>NUCLEOTIDE SEQUENCE [LARGE SCALE GENOMIC DNA]</scope>
    <source>
        <strain evidence="2 3">NIO-1002</strain>
    </source>
</reference>
<evidence type="ECO:0000313" key="3">
    <source>
        <dbReference type="Proteomes" id="UP000183203"/>
    </source>
</evidence>
<proteinExistence type="predicted"/>
<name>A0A1G6GLX4_9MICO</name>
<accession>A0A1G6GLX4</accession>
<evidence type="ECO:0000256" key="1">
    <source>
        <dbReference type="SAM" id="MobiDB-lite"/>
    </source>
</evidence>
<dbReference type="Proteomes" id="UP000183203">
    <property type="component" value="Unassembled WGS sequence"/>
</dbReference>